<dbReference type="AlphaFoldDB" id="A0ABD0UAS2"/>
<evidence type="ECO:0000313" key="1">
    <source>
        <dbReference type="EMBL" id="KAL0909835.1"/>
    </source>
</evidence>
<dbReference type="EMBL" id="JANQDX010000016">
    <property type="protein sequence ID" value="KAL0909835.1"/>
    <property type="molecule type" value="Genomic_DNA"/>
</dbReference>
<proteinExistence type="predicted"/>
<comment type="caution">
    <text evidence="1">The sequence shown here is derived from an EMBL/GenBank/DDBJ whole genome shotgun (WGS) entry which is preliminary data.</text>
</comment>
<sequence length="132" mass="14152">MQLVTFRNKKDIGGGVAGDSGGLQQAIDDDGGLQEATEARVVVVGGGRRWLVVANGGNEGKPDQDPMVPSSRVFVASRSGSLQATAGARTGETCESVELRCLLRAYVWRGFGELVEDLESILYRVWRAINID</sequence>
<keyword evidence="2" id="KW-1185">Reference proteome</keyword>
<evidence type="ECO:0000313" key="2">
    <source>
        <dbReference type="Proteomes" id="UP001552299"/>
    </source>
</evidence>
<organism evidence="1 2">
    <name type="scientific">Dendrobium thyrsiflorum</name>
    <name type="common">Pinecone-like raceme dendrobium</name>
    <name type="synonym">Orchid</name>
    <dbReference type="NCBI Taxonomy" id="117978"/>
    <lineage>
        <taxon>Eukaryota</taxon>
        <taxon>Viridiplantae</taxon>
        <taxon>Streptophyta</taxon>
        <taxon>Embryophyta</taxon>
        <taxon>Tracheophyta</taxon>
        <taxon>Spermatophyta</taxon>
        <taxon>Magnoliopsida</taxon>
        <taxon>Liliopsida</taxon>
        <taxon>Asparagales</taxon>
        <taxon>Orchidaceae</taxon>
        <taxon>Epidendroideae</taxon>
        <taxon>Malaxideae</taxon>
        <taxon>Dendrobiinae</taxon>
        <taxon>Dendrobium</taxon>
    </lineage>
</organism>
<dbReference type="Proteomes" id="UP001552299">
    <property type="component" value="Unassembled WGS sequence"/>
</dbReference>
<reference evidence="1 2" key="1">
    <citation type="journal article" date="2024" name="Plant Biotechnol. J.">
        <title>Dendrobium thyrsiflorum genome and its molecular insights into genes involved in important horticultural traits.</title>
        <authorList>
            <person name="Chen B."/>
            <person name="Wang J.Y."/>
            <person name="Zheng P.J."/>
            <person name="Li K.L."/>
            <person name="Liang Y.M."/>
            <person name="Chen X.F."/>
            <person name="Zhang C."/>
            <person name="Zhao X."/>
            <person name="He X."/>
            <person name="Zhang G.Q."/>
            <person name="Liu Z.J."/>
            <person name="Xu Q."/>
        </authorList>
    </citation>
    <scope>NUCLEOTIDE SEQUENCE [LARGE SCALE GENOMIC DNA]</scope>
    <source>
        <strain evidence="1">GZMU011</strain>
    </source>
</reference>
<gene>
    <name evidence="1" type="ORF">M5K25_020735</name>
</gene>
<protein>
    <submittedName>
        <fullName evidence="1">Uncharacterized protein</fullName>
    </submittedName>
</protein>
<name>A0ABD0UAS2_DENTH</name>
<accession>A0ABD0UAS2</accession>